<proteinExistence type="predicted"/>
<organism evidence="1 2">
    <name type="scientific">Angomonas deanei</name>
    <dbReference type="NCBI Taxonomy" id="59799"/>
    <lineage>
        <taxon>Eukaryota</taxon>
        <taxon>Discoba</taxon>
        <taxon>Euglenozoa</taxon>
        <taxon>Kinetoplastea</taxon>
        <taxon>Metakinetoplastina</taxon>
        <taxon>Trypanosomatida</taxon>
        <taxon>Trypanosomatidae</taxon>
        <taxon>Strigomonadinae</taxon>
        <taxon>Angomonas</taxon>
    </lineage>
</organism>
<dbReference type="VEuPathDB" id="TriTrypDB:ADEAN_000768800"/>
<evidence type="ECO:0000313" key="2">
    <source>
        <dbReference type="Proteomes" id="UP000515908"/>
    </source>
</evidence>
<dbReference type="AlphaFoldDB" id="S9X1R8"/>
<dbReference type="Proteomes" id="UP000515908">
    <property type="component" value="Chromosome 16"/>
</dbReference>
<dbReference type="EMBL" id="LR877160">
    <property type="protein sequence ID" value="CAD2220173.1"/>
    <property type="molecule type" value="Genomic_DNA"/>
</dbReference>
<evidence type="ECO:0000313" key="1">
    <source>
        <dbReference type="EMBL" id="CAD2220173.1"/>
    </source>
</evidence>
<protein>
    <submittedName>
        <fullName evidence="1">Uncharacterized protein</fullName>
    </submittedName>
</protein>
<gene>
    <name evidence="1" type="ORF">ADEAN_000768800</name>
</gene>
<dbReference type="OrthoDB" id="241257at2759"/>
<sequence length="263" mass="31369">MKTLRSRSVRYSAYLMAVRHQSSDQFHRYLHNPHIVQPDGLDSLPRTKSEQQKWLNVEQWDGYSETYLQRFMQYPATAEHNNPQITPQHPLLYKCLNLVYELYGVLADDLHELHDDPLHPRFHQRIKRIREDREKIAKVLDEQYAALHPTVKTVYDAFLVRRYYHLEDWIKHVERKREKIFETLSPEFINQAAKAADISSAYMERLKQLESLFVQNPTLGMLSENQLEQYTDNELAMLKQKATYFRKLKKFGANQLDSDIHTH</sequence>
<name>S9X1R8_9TRYP</name>
<reference evidence="1 2" key="1">
    <citation type="submission" date="2020-08" db="EMBL/GenBank/DDBJ databases">
        <authorList>
            <person name="Newling K."/>
            <person name="Davey J."/>
            <person name="Forrester S."/>
        </authorList>
    </citation>
    <scope>NUCLEOTIDE SEQUENCE [LARGE SCALE GENOMIC DNA]</scope>
    <source>
        <strain evidence="2">Crithidia deanei Carvalho (ATCC PRA-265)</strain>
    </source>
</reference>
<keyword evidence="2" id="KW-1185">Reference proteome</keyword>
<accession>S9X1R8</accession>